<feature type="transmembrane region" description="Helical" evidence="1">
    <location>
        <begin position="41"/>
        <end position="64"/>
    </location>
</feature>
<keyword evidence="1" id="KW-0812">Transmembrane</keyword>
<gene>
    <name evidence="2" type="ORF">POSPLADRAFT_1144200</name>
</gene>
<dbReference type="OrthoDB" id="5389493at2759"/>
<evidence type="ECO:0000313" key="3">
    <source>
        <dbReference type="Proteomes" id="UP000194127"/>
    </source>
</evidence>
<keyword evidence="1" id="KW-1133">Transmembrane helix</keyword>
<accession>A0A1X6MZL6</accession>
<name>A0A1X6MZL6_9APHY</name>
<feature type="transmembrane region" description="Helical" evidence="1">
    <location>
        <begin position="76"/>
        <end position="96"/>
    </location>
</feature>
<dbReference type="RefSeq" id="XP_024338476.1">
    <property type="nucleotide sequence ID" value="XM_024485670.1"/>
</dbReference>
<dbReference type="STRING" id="670580.A0A1X6MZL6"/>
<sequence length="403" mass="44069">MPSLNFAHAEGIYSLAGAIIFAVAYLPLLLTFLYRSIRLPTFVHFILTLFCSVRTIAFILRAVLAGSSLAAQNKNLVIAEQVIYSVSFSGMLYSAYTLVLDREAMVEVATLIQNNVPGPLKIVFRLLRMRMLIRLILVLAIVLGIIGAVDSETTTSSSKYNKGIKLRSDSVYIFLTVVCALNVNTFMFSAATIMGYSQKPPGIQPVGLRRISTTYGIFILLAIAILLLTREAFYAGTESDLSKQNDEKLWYPLSALTEYVAAVLFLIPGLPHGAKGDTCAGTHQLKAGRSLEESGKDVNNSYVWKIVNVVYADEDRIHLLSSDMVFTVSDDANDRQDYGAPKAATKIRSESAQRKAVGTLTGPAQEMLGIGVSMTFCASLDCNMNEASLRTPKGCRNELQAYI</sequence>
<evidence type="ECO:0000256" key="1">
    <source>
        <dbReference type="SAM" id="Phobius"/>
    </source>
</evidence>
<proteinExistence type="predicted"/>
<feature type="transmembrane region" description="Helical" evidence="1">
    <location>
        <begin position="171"/>
        <end position="196"/>
    </location>
</feature>
<feature type="transmembrane region" description="Helical" evidence="1">
    <location>
        <begin position="208"/>
        <end position="229"/>
    </location>
</feature>
<keyword evidence="1" id="KW-0472">Membrane</keyword>
<protein>
    <submittedName>
        <fullName evidence="2">Uncharacterized protein</fullName>
    </submittedName>
</protein>
<dbReference type="EMBL" id="KZ110598">
    <property type="protein sequence ID" value="OSX61682.1"/>
    <property type="molecule type" value="Genomic_DNA"/>
</dbReference>
<dbReference type="GeneID" id="36330619"/>
<dbReference type="Proteomes" id="UP000194127">
    <property type="component" value="Unassembled WGS sequence"/>
</dbReference>
<dbReference type="AlphaFoldDB" id="A0A1X6MZL6"/>
<organism evidence="2 3">
    <name type="scientific">Postia placenta MAD-698-R-SB12</name>
    <dbReference type="NCBI Taxonomy" id="670580"/>
    <lineage>
        <taxon>Eukaryota</taxon>
        <taxon>Fungi</taxon>
        <taxon>Dikarya</taxon>
        <taxon>Basidiomycota</taxon>
        <taxon>Agaricomycotina</taxon>
        <taxon>Agaricomycetes</taxon>
        <taxon>Polyporales</taxon>
        <taxon>Adustoporiaceae</taxon>
        <taxon>Rhodonia</taxon>
    </lineage>
</organism>
<feature type="transmembrane region" description="Helical" evidence="1">
    <location>
        <begin position="131"/>
        <end position="151"/>
    </location>
</feature>
<reference evidence="2 3" key="1">
    <citation type="submission" date="2017-04" db="EMBL/GenBank/DDBJ databases">
        <title>Genome Sequence of the Model Brown-Rot Fungus Postia placenta SB12.</title>
        <authorList>
            <consortium name="DOE Joint Genome Institute"/>
            <person name="Gaskell J."/>
            <person name="Kersten P."/>
            <person name="Larrondo L.F."/>
            <person name="Canessa P."/>
            <person name="Martinez D."/>
            <person name="Hibbett D."/>
            <person name="Schmoll M."/>
            <person name="Kubicek C.P."/>
            <person name="Martinez A.T."/>
            <person name="Yadav J."/>
            <person name="Master E."/>
            <person name="Magnuson J.K."/>
            <person name="James T."/>
            <person name="Yaver D."/>
            <person name="Berka R."/>
            <person name="Labutti K."/>
            <person name="Lipzen A."/>
            <person name="Aerts A."/>
            <person name="Barry K."/>
            <person name="Henrissat B."/>
            <person name="Blanchette R."/>
            <person name="Grigoriev I."/>
            <person name="Cullen D."/>
        </authorList>
    </citation>
    <scope>NUCLEOTIDE SEQUENCE [LARGE SCALE GENOMIC DNA]</scope>
    <source>
        <strain evidence="2 3">MAD-698-R-SB12</strain>
    </source>
</reference>
<evidence type="ECO:0000313" key="2">
    <source>
        <dbReference type="EMBL" id="OSX61682.1"/>
    </source>
</evidence>
<keyword evidence="3" id="KW-1185">Reference proteome</keyword>
<feature type="transmembrane region" description="Helical" evidence="1">
    <location>
        <begin position="12"/>
        <end position="34"/>
    </location>
</feature>